<evidence type="ECO:0000259" key="3">
    <source>
        <dbReference type="Pfam" id="PF12793"/>
    </source>
</evidence>
<protein>
    <submittedName>
        <fullName evidence="4">Transporter</fullName>
    </submittedName>
</protein>
<keyword evidence="1" id="KW-0238">DNA-binding</keyword>
<evidence type="ECO:0000256" key="1">
    <source>
        <dbReference type="ARBA" id="ARBA00023125"/>
    </source>
</evidence>
<organism evidence="4 5">
    <name type="scientific">Vibrio genomosp. F6 str. FF-238</name>
    <dbReference type="NCBI Taxonomy" id="1191298"/>
    <lineage>
        <taxon>Bacteria</taxon>
        <taxon>Pseudomonadati</taxon>
        <taxon>Pseudomonadota</taxon>
        <taxon>Gammaproteobacteria</taxon>
        <taxon>Vibrionales</taxon>
        <taxon>Vibrionaceae</taxon>
        <taxon>Vibrio</taxon>
    </lineage>
</organism>
<evidence type="ECO:0000313" key="5">
    <source>
        <dbReference type="Proteomes" id="UP000094165"/>
    </source>
</evidence>
<dbReference type="CDD" id="cd08507">
    <property type="entry name" value="PBP2_SgrR_like"/>
    <property type="match status" value="1"/>
</dbReference>
<dbReference type="InterPro" id="IPR025370">
    <property type="entry name" value="SgrR_HTH_N"/>
</dbReference>
<dbReference type="AlphaFoldDB" id="A0A1E5D2Q5"/>
<dbReference type="Pfam" id="PF00496">
    <property type="entry name" value="SBP_bac_5"/>
    <property type="match status" value="1"/>
</dbReference>
<dbReference type="InterPro" id="IPR000914">
    <property type="entry name" value="SBP_5_dom"/>
</dbReference>
<comment type="caution">
    <text evidence="4">The sequence shown here is derived from an EMBL/GenBank/DDBJ whole genome shotgun (WGS) entry which is preliminary data.</text>
</comment>
<dbReference type="GO" id="GO:0003677">
    <property type="term" value="F:DNA binding"/>
    <property type="evidence" value="ECO:0007669"/>
    <property type="project" value="UniProtKB-KW"/>
</dbReference>
<dbReference type="GO" id="GO:0015833">
    <property type="term" value="P:peptide transport"/>
    <property type="evidence" value="ECO:0007669"/>
    <property type="project" value="TreeGrafter"/>
</dbReference>
<name>A0A1E5D2Q5_9VIBR</name>
<dbReference type="GO" id="GO:1904680">
    <property type="term" value="F:peptide transmembrane transporter activity"/>
    <property type="evidence" value="ECO:0007669"/>
    <property type="project" value="TreeGrafter"/>
</dbReference>
<dbReference type="EMBL" id="AJYW02000071">
    <property type="protein sequence ID" value="OEE77799.1"/>
    <property type="molecule type" value="Genomic_DNA"/>
</dbReference>
<dbReference type="InterPro" id="IPR039424">
    <property type="entry name" value="SBP_5"/>
</dbReference>
<feature type="domain" description="Transcriptional regulator SgrR N-terminal HTH" evidence="3">
    <location>
        <begin position="6"/>
        <end position="119"/>
    </location>
</feature>
<keyword evidence="5" id="KW-1185">Reference proteome</keyword>
<dbReference type="Gene3D" id="3.40.190.10">
    <property type="entry name" value="Periplasmic binding protein-like II"/>
    <property type="match status" value="1"/>
</dbReference>
<evidence type="ECO:0000313" key="4">
    <source>
        <dbReference type="EMBL" id="OEE77799.1"/>
    </source>
</evidence>
<dbReference type="SUPFAM" id="SSF53850">
    <property type="entry name" value="Periplasmic binding protein-like II"/>
    <property type="match status" value="1"/>
</dbReference>
<sequence length="616" mass="70019">MSDLNLLRYYSRLADLGVEQELKIPLSEVAESFITSPRHARTLLGQMQDCGWLTWLPKAGRNQRSTLLLNLSVDRLKATLATERIHSGQYEKALSILDHDQSKFRQLLHSTSGASIREGRLHIQLTYKRQFERLVPHLLHRNSERFLLRQLYSGLVSCNPSGKVCPELAHHWEYDPERLTWTFYLRPSLTFHNDQPIDANTVVTMFARLTQKHENQAELQHVIDIVAPQPHCIVFQLSQPDLGFAGLLADVKYSIQPPSQLFESSIEKVVGSGPFEVIEHSEEKITLKAFERFYGCRALTDQVTIWHLDEKLASLNLTGSNLEKNALNTEVLGKSVAQSSGSCEHYVSQTEDIQQVSPTLDNAQGIATMSNEQKEGEADNQQSRVEDGCLYLLFNQAISGALSLEQQRYLSTLLHPEKLWEELNQASHQFGAEIAQNLLPEWSHIRRPDSMPTALPHSLSIAVYQHTALEYSADAIVAILNKIGVNVVVNIYSYRELSQKAIDKKLVEEMVLTNINLDDNRHSSAYIGLLSNAVLHHCLGHHHSQWLVEELSRLRADTPLEEYLEQLESISTSIISEYVLLPMFHHRQTLRFKGVLKNVALTNWGWPAIRDVWSVD</sequence>
<evidence type="ECO:0000259" key="2">
    <source>
        <dbReference type="Pfam" id="PF00496"/>
    </source>
</evidence>
<dbReference type="Pfam" id="PF12793">
    <property type="entry name" value="SgrR_N"/>
    <property type="match status" value="1"/>
</dbReference>
<dbReference type="Proteomes" id="UP000094165">
    <property type="component" value="Unassembled WGS sequence"/>
</dbReference>
<dbReference type="RefSeq" id="WP_017052408.1">
    <property type="nucleotide sequence ID" value="NZ_AJYW02000071.1"/>
</dbReference>
<dbReference type="PANTHER" id="PTHR30290:SF72">
    <property type="entry name" value="HTH-TYPE TRANSCRIPTIONAL REGULATOR SGRR"/>
    <property type="match status" value="1"/>
</dbReference>
<feature type="domain" description="Solute-binding protein family 5" evidence="2">
    <location>
        <begin position="164"/>
        <end position="310"/>
    </location>
</feature>
<reference evidence="4 5" key="1">
    <citation type="journal article" date="2012" name="Science">
        <title>Ecological populations of bacteria act as socially cohesive units of antibiotic production and resistance.</title>
        <authorList>
            <person name="Cordero O.X."/>
            <person name="Wildschutte H."/>
            <person name="Kirkup B."/>
            <person name="Proehl S."/>
            <person name="Ngo L."/>
            <person name="Hussain F."/>
            <person name="Le Roux F."/>
            <person name="Mincer T."/>
            <person name="Polz M.F."/>
        </authorList>
    </citation>
    <scope>NUCLEOTIDE SEQUENCE [LARGE SCALE GENOMIC DNA]</scope>
    <source>
        <strain evidence="4 5">FF-238</strain>
    </source>
</reference>
<accession>A0A1E5D2Q5</accession>
<gene>
    <name evidence="4" type="ORF">A130_03975</name>
</gene>
<dbReference type="PANTHER" id="PTHR30290">
    <property type="entry name" value="PERIPLASMIC BINDING COMPONENT OF ABC TRANSPORTER"/>
    <property type="match status" value="1"/>
</dbReference>
<proteinExistence type="predicted"/>